<reference evidence="1 2" key="1">
    <citation type="journal article" date="2008" name="Nat. Biotechnol.">
        <title>Genome sequencing and analysis of the filamentous fungus Penicillium chrysogenum.</title>
        <authorList>
            <person name="van den Berg M.A."/>
            <person name="Albang R."/>
            <person name="Albermann K."/>
            <person name="Badger J.H."/>
            <person name="Daran J.-M."/>
            <person name="Driessen A.J.M."/>
            <person name="Garcia-Estrada C."/>
            <person name="Fedorova N.D."/>
            <person name="Harris D.M."/>
            <person name="Heijne W.H.M."/>
            <person name="Joardar V.S."/>
            <person name="Kiel J.A.K.W."/>
            <person name="Kovalchuk A."/>
            <person name="Martin J.F."/>
            <person name="Nierman W.C."/>
            <person name="Nijland J.G."/>
            <person name="Pronk J.T."/>
            <person name="Roubos J.A."/>
            <person name="van der Klei I.J."/>
            <person name="van Peij N.N.M.E."/>
            <person name="Veenhuis M."/>
            <person name="von Doehren H."/>
            <person name="Wagner C."/>
            <person name="Wortman J.R."/>
            <person name="Bovenberg R.A.L."/>
        </authorList>
    </citation>
    <scope>NUCLEOTIDE SEQUENCE [LARGE SCALE GENOMIC DNA]</scope>
    <source>
        <strain evidence="2">ATCC 28089 / DSM 1075 / NRRL 1951 / Wisconsin 54-1255</strain>
    </source>
</reference>
<keyword evidence="2" id="KW-1185">Reference proteome</keyword>
<evidence type="ECO:0000313" key="2">
    <source>
        <dbReference type="Proteomes" id="UP000000724"/>
    </source>
</evidence>
<gene>
    <name evidence="1" type="ORF">Pc13g14560</name>
    <name evidence="1" type="ORF">PCH_Pc13g14560</name>
</gene>
<protein>
    <submittedName>
        <fullName evidence="1">Pc13g14560 protein</fullName>
    </submittedName>
</protein>
<dbReference type="EMBL" id="AM920428">
    <property type="protein sequence ID" value="CAP92525.1"/>
    <property type="molecule type" value="Genomic_DNA"/>
</dbReference>
<evidence type="ECO:0000313" key="1">
    <source>
        <dbReference type="EMBL" id="CAP92525.1"/>
    </source>
</evidence>
<accession>B6H2H9</accession>
<organism evidence="1 2">
    <name type="scientific">Penicillium rubens (strain ATCC 28089 / DSM 1075 / NRRL 1951 / Wisconsin 54-1255)</name>
    <name type="common">Penicillium chrysogenum</name>
    <dbReference type="NCBI Taxonomy" id="500485"/>
    <lineage>
        <taxon>Eukaryota</taxon>
        <taxon>Fungi</taxon>
        <taxon>Dikarya</taxon>
        <taxon>Ascomycota</taxon>
        <taxon>Pezizomycotina</taxon>
        <taxon>Eurotiomycetes</taxon>
        <taxon>Eurotiomycetidae</taxon>
        <taxon>Eurotiales</taxon>
        <taxon>Aspergillaceae</taxon>
        <taxon>Penicillium</taxon>
        <taxon>Penicillium chrysogenum species complex</taxon>
    </lineage>
</organism>
<proteinExistence type="predicted"/>
<dbReference type="BioCyc" id="PCHR:PC13G14560-MONOMER"/>
<sequence>MKSSQDCISPSTRRYRCEGYHECVGVFEQEFERMEREEDIDERSFLECFENSGDKLLMLSWKSYDHVSLSSLIKMPSTAHGTAASEFSIIVRDWLRQSGAHITISTSKSVRGSTKTKVADFAWMPYDLPPGRSMKWPTVAGEVVVTQSRRGLTQAMKFWLDEPESEVRVAISITASKRKVLVERWVRRPNGPTSPDQWMGIVRNPRKNCPRISGYLSINFSDIMLRPRGNGQTDFVLTPQALDDLAKVIWRDFLG</sequence>
<dbReference type="Proteomes" id="UP000000724">
    <property type="component" value="Contig Pc00c13"/>
</dbReference>
<dbReference type="AlphaFoldDB" id="B6H2H9"/>
<dbReference type="VEuPathDB" id="FungiDB:PCH_Pc13g14560"/>
<dbReference type="OrthoDB" id="76567at2759"/>
<dbReference type="HOGENOM" id="CLU_058490_3_2_1"/>
<dbReference type="OMA" id="RISIEHW"/>
<name>B6H2H9_PENRW</name>